<feature type="region of interest" description="Disordered" evidence="1">
    <location>
        <begin position="33"/>
        <end position="95"/>
    </location>
</feature>
<dbReference type="STRING" id="1122169.Lsha_0615"/>
<feature type="compositionally biased region" description="Low complexity" evidence="1">
    <location>
        <begin position="46"/>
        <end position="73"/>
    </location>
</feature>
<reference evidence="2 3" key="1">
    <citation type="submission" date="2015-11" db="EMBL/GenBank/DDBJ databases">
        <title>Genomic analysis of 38 Legionella species identifies large and diverse effector repertoires.</title>
        <authorList>
            <person name="Burstein D."/>
            <person name="Amaro F."/>
            <person name="Zusman T."/>
            <person name="Lifshitz Z."/>
            <person name="Cohen O."/>
            <person name="Gilbert J.A."/>
            <person name="Pupko T."/>
            <person name="Shuman H.A."/>
            <person name="Segal G."/>
        </authorList>
    </citation>
    <scope>NUCLEOTIDE SEQUENCE [LARGE SCALE GENOMIC DNA]</scope>
    <source>
        <strain evidence="2 3">ATCC 49655</strain>
    </source>
</reference>
<accession>A0A0W0Z4V8</accession>
<evidence type="ECO:0008006" key="4">
    <source>
        <dbReference type="Google" id="ProtNLM"/>
    </source>
</evidence>
<comment type="caution">
    <text evidence="2">The sequence shown here is derived from an EMBL/GenBank/DDBJ whole genome shotgun (WGS) entry which is preliminary data.</text>
</comment>
<evidence type="ECO:0000313" key="3">
    <source>
        <dbReference type="Proteomes" id="UP000054600"/>
    </source>
</evidence>
<dbReference type="RefSeq" id="WP_018578398.1">
    <property type="nucleotide sequence ID" value="NZ_KB892434.1"/>
</dbReference>
<name>A0A0W0Z4V8_9GAMM</name>
<dbReference type="eggNOG" id="ENOG5030QSE">
    <property type="taxonomic scope" value="Bacteria"/>
</dbReference>
<organism evidence="2 3">
    <name type="scientific">Legionella shakespearei DSM 23087</name>
    <dbReference type="NCBI Taxonomy" id="1122169"/>
    <lineage>
        <taxon>Bacteria</taxon>
        <taxon>Pseudomonadati</taxon>
        <taxon>Pseudomonadota</taxon>
        <taxon>Gammaproteobacteria</taxon>
        <taxon>Legionellales</taxon>
        <taxon>Legionellaceae</taxon>
        <taxon>Legionella</taxon>
    </lineage>
</organism>
<dbReference type="EMBL" id="LNYW01000019">
    <property type="protein sequence ID" value="KTD64184.1"/>
    <property type="molecule type" value="Genomic_DNA"/>
</dbReference>
<dbReference type="PATRIC" id="fig|1122169.6.peg.706"/>
<feature type="compositionally biased region" description="Polar residues" evidence="1">
    <location>
        <begin position="33"/>
        <end position="45"/>
    </location>
</feature>
<protein>
    <recommendedName>
        <fullName evidence="4">Lipoprotein</fullName>
    </recommendedName>
</protein>
<proteinExistence type="predicted"/>
<dbReference type="OrthoDB" id="5652483at2"/>
<evidence type="ECO:0000256" key="1">
    <source>
        <dbReference type="SAM" id="MobiDB-lite"/>
    </source>
</evidence>
<dbReference type="PROSITE" id="PS51257">
    <property type="entry name" value="PROKAR_LIPOPROTEIN"/>
    <property type="match status" value="1"/>
</dbReference>
<evidence type="ECO:0000313" key="2">
    <source>
        <dbReference type="EMBL" id="KTD64184.1"/>
    </source>
</evidence>
<gene>
    <name evidence="2" type="ORF">Lsha_0615</name>
</gene>
<keyword evidence="3" id="KW-1185">Reference proteome</keyword>
<dbReference type="Proteomes" id="UP000054600">
    <property type="component" value="Unassembled WGS sequence"/>
</dbReference>
<dbReference type="AlphaFoldDB" id="A0A0W0Z4V8"/>
<sequence>MNKNLFRLSYGVVAALTLGLSGCYFDGQSAQETDYSSYDSAPRTQSYGKANGSSSGSSSSTPKAAAKGTSSSSEPAQKTTPGPKRAAAPQLPVIQ</sequence>